<evidence type="ECO:0000259" key="3">
    <source>
        <dbReference type="PROSITE" id="PS50020"/>
    </source>
</evidence>
<feature type="region of interest" description="Disordered" evidence="2">
    <location>
        <begin position="184"/>
        <end position="302"/>
    </location>
</feature>
<feature type="compositionally biased region" description="Acidic residues" evidence="2">
    <location>
        <begin position="202"/>
        <end position="237"/>
    </location>
</feature>
<dbReference type="Pfam" id="PF00397">
    <property type="entry name" value="WW"/>
    <property type="match status" value="1"/>
</dbReference>
<evidence type="ECO:0000256" key="2">
    <source>
        <dbReference type="SAM" id="MobiDB-lite"/>
    </source>
</evidence>
<dbReference type="PANTHER" id="PTHR15377:SF3">
    <property type="entry name" value="WW DOMAIN-CONTAINING PROTEIN"/>
    <property type="match status" value="1"/>
</dbReference>
<organism evidence="4 5">
    <name type="scientific">Apiospora saccharicola</name>
    <dbReference type="NCBI Taxonomy" id="335842"/>
    <lineage>
        <taxon>Eukaryota</taxon>
        <taxon>Fungi</taxon>
        <taxon>Dikarya</taxon>
        <taxon>Ascomycota</taxon>
        <taxon>Pezizomycotina</taxon>
        <taxon>Sordariomycetes</taxon>
        <taxon>Xylariomycetidae</taxon>
        <taxon>Amphisphaeriales</taxon>
        <taxon>Apiosporaceae</taxon>
        <taxon>Apiospora</taxon>
    </lineage>
</organism>
<dbReference type="InterPro" id="IPR045148">
    <property type="entry name" value="TCRG1-like"/>
</dbReference>
<feature type="region of interest" description="Disordered" evidence="2">
    <location>
        <begin position="1"/>
        <end position="134"/>
    </location>
</feature>
<name>A0ABR1U634_9PEZI</name>
<dbReference type="InterPro" id="IPR036517">
    <property type="entry name" value="FF_domain_sf"/>
</dbReference>
<protein>
    <recommendedName>
        <fullName evidence="3">WW domain-containing protein</fullName>
    </recommendedName>
</protein>
<accession>A0ABR1U634</accession>
<proteinExistence type="predicted"/>
<feature type="compositionally biased region" description="Acidic residues" evidence="2">
    <location>
        <begin position="249"/>
        <end position="265"/>
    </location>
</feature>
<gene>
    <name evidence="4" type="ORF">PG996_013661</name>
</gene>
<feature type="domain" description="WW" evidence="3">
    <location>
        <begin position="137"/>
        <end position="165"/>
    </location>
</feature>
<evidence type="ECO:0000256" key="1">
    <source>
        <dbReference type="ARBA" id="ARBA00022737"/>
    </source>
</evidence>
<dbReference type="SUPFAM" id="SSF51045">
    <property type="entry name" value="WW domain"/>
    <property type="match status" value="2"/>
</dbReference>
<feature type="domain" description="WW" evidence="3">
    <location>
        <begin position="14"/>
        <end position="47"/>
    </location>
</feature>
<feature type="compositionally biased region" description="Basic and acidic residues" evidence="2">
    <location>
        <begin position="502"/>
        <end position="560"/>
    </location>
</feature>
<dbReference type="Gene3D" id="1.10.10.440">
    <property type="entry name" value="FF domain"/>
    <property type="match status" value="1"/>
</dbReference>
<feature type="compositionally biased region" description="Gly residues" evidence="2">
    <location>
        <begin position="103"/>
        <end position="112"/>
    </location>
</feature>
<feature type="compositionally biased region" description="Low complexity" evidence="2">
    <location>
        <begin position="60"/>
        <end position="102"/>
    </location>
</feature>
<dbReference type="InterPro" id="IPR036020">
    <property type="entry name" value="WW_dom_sf"/>
</dbReference>
<dbReference type="Pfam" id="PF01846">
    <property type="entry name" value="FF"/>
    <property type="match status" value="1"/>
</dbReference>
<dbReference type="InterPro" id="IPR001202">
    <property type="entry name" value="WW_dom"/>
</dbReference>
<dbReference type="PANTHER" id="PTHR15377">
    <property type="entry name" value="TRANSCRIPTION ELONGATION REGULATOR 1"/>
    <property type="match status" value="1"/>
</dbReference>
<feature type="region of interest" description="Disordered" evidence="2">
    <location>
        <begin position="489"/>
        <end position="592"/>
    </location>
</feature>
<dbReference type="PROSITE" id="PS50020">
    <property type="entry name" value="WW_DOMAIN_2"/>
    <property type="match status" value="2"/>
</dbReference>
<feature type="compositionally biased region" description="Basic and acidic residues" evidence="2">
    <location>
        <begin position="113"/>
        <end position="127"/>
    </location>
</feature>
<feature type="compositionally biased region" description="Basic and acidic residues" evidence="2">
    <location>
        <begin position="568"/>
        <end position="584"/>
    </location>
</feature>
<dbReference type="Gene3D" id="2.20.70.10">
    <property type="match status" value="2"/>
</dbReference>
<reference evidence="4 5" key="1">
    <citation type="submission" date="2023-01" db="EMBL/GenBank/DDBJ databases">
        <title>Analysis of 21 Apiospora genomes using comparative genomics revels a genus with tremendous synthesis potential of carbohydrate active enzymes and secondary metabolites.</title>
        <authorList>
            <person name="Sorensen T."/>
        </authorList>
    </citation>
    <scope>NUCLEOTIDE SEQUENCE [LARGE SCALE GENOMIC DNA]</scope>
    <source>
        <strain evidence="4 5">CBS 83171</strain>
    </source>
</reference>
<dbReference type="SUPFAM" id="SSF81698">
    <property type="entry name" value="FF domain"/>
    <property type="match status" value="1"/>
</dbReference>
<comment type="caution">
    <text evidence="4">The sequence shown here is derived from an EMBL/GenBank/DDBJ whole genome shotgun (WGS) entry which is preliminary data.</text>
</comment>
<evidence type="ECO:0000313" key="5">
    <source>
        <dbReference type="Proteomes" id="UP001446871"/>
    </source>
</evidence>
<dbReference type="CDD" id="cd00201">
    <property type="entry name" value="WW"/>
    <property type="match status" value="1"/>
</dbReference>
<evidence type="ECO:0000313" key="4">
    <source>
        <dbReference type="EMBL" id="KAK8054360.1"/>
    </source>
</evidence>
<keyword evidence="5" id="KW-1185">Reference proteome</keyword>
<dbReference type="EMBL" id="JAQQWM010000008">
    <property type="protein sequence ID" value="KAK8054360.1"/>
    <property type="molecule type" value="Genomic_DNA"/>
</dbReference>
<dbReference type="InterPro" id="IPR002713">
    <property type="entry name" value="FF_domain"/>
</dbReference>
<dbReference type="PROSITE" id="PS01159">
    <property type="entry name" value="WW_DOMAIN_1"/>
    <property type="match status" value="1"/>
</dbReference>
<sequence length="592" mass="67121">MLRSTHKPSGNAPPPLPPGWTEHKAPTGHIYYHNAATQESTYKRPGLSEIASPAPPHPPIAGANPNASFLQHSALPNLSNPAAANAWQAQFNAPPQQQQNQRGGFGGRGGRGGGHDRPRPQPRDKPKSKIPIPGCEPWVLVYTKYGRRFVYNPTKKASYWRIPEKVMKGIIELDIKGIQEKAIGGEKGANAEPTTEPKDGDTEMAEAQEAEEEQQEIGSDYEEVEVTDSEGEHDDEDGEHKSKRQRTEEQEEEEKGPVEFSEEDFAAQLQAMGADYGLDPGEYDDGDPDAWPEGAEGLEISESDSRELFKDLLVDHGVNPFSPWEKLIDEGSTLVDDPRWTVLPNMKARREVWEEWSRHHIQLSKERRAKEEKKDPRIPYLAFLQAKANPKLYWAEFRRKYRKEPPLRDTNLADKEREKLYRDYISRLKLPLETQKKDLSVLLRSVSLKDLNNKTPPENLPSQLLSDIRYVSIQASVRDPMIKAYIETLPPSPEEGEAVDDEASRKERADRRKREDALREREKAVEEQKRRQRKQLEYGRAVLREEERELEKAQHIDGRKGIQSQLLAEREKKGVDSVATERGDGGNGGDDA</sequence>
<keyword evidence="1" id="KW-0677">Repeat</keyword>
<dbReference type="SMART" id="SM00456">
    <property type="entry name" value="WW"/>
    <property type="match status" value="2"/>
</dbReference>
<feature type="compositionally biased region" description="Acidic residues" evidence="2">
    <location>
        <begin position="281"/>
        <end position="290"/>
    </location>
</feature>
<dbReference type="Proteomes" id="UP001446871">
    <property type="component" value="Unassembled WGS sequence"/>
</dbReference>